<dbReference type="Proteomes" id="UP000694853">
    <property type="component" value="Unplaced"/>
</dbReference>
<dbReference type="AlphaFoldDB" id="A0A8B8M2A3"/>
<proteinExistence type="predicted"/>
<reference evidence="2" key="2">
    <citation type="submission" date="2025-08" db="UniProtKB">
        <authorList>
            <consortium name="RefSeq"/>
        </authorList>
    </citation>
    <scope>IDENTIFICATION</scope>
    <source>
        <tissue evidence="2">Young leaves</tissue>
    </source>
</reference>
<accession>A0A8B8M2A3</accession>
<gene>
    <name evidence="2" type="primary">LOC113869276</name>
</gene>
<organism evidence="1 2">
    <name type="scientific">Abrus precatorius</name>
    <name type="common">Indian licorice</name>
    <name type="synonym">Glycine abrus</name>
    <dbReference type="NCBI Taxonomy" id="3816"/>
    <lineage>
        <taxon>Eukaryota</taxon>
        <taxon>Viridiplantae</taxon>
        <taxon>Streptophyta</taxon>
        <taxon>Embryophyta</taxon>
        <taxon>Tracheophyta</taxon>
        <taxon>Spermatophyta</taxon>
        <taxon>Magnoliopsida</taxon>
        <taxon>eudicotyledons</taxon>
        <taxon>Gunneridae</taxon>
        <taxon>Pentapetalae</taxon>
        <taxon>rosids</taxon>
        <taxon>fabids</taxon>
        <taxon>Fabales</taxon>
        <taxon>Fabaceae</taxon>
        <taxon>Papilionoideae</taxon>
        <taxon>50 kb inversion clade</taxon>
        <taxon>NPAAA clade</taxon>
        <taxon>indigoferoid/millettioid clade</taxon>
        <taxon>Abreae</taxon>
        <taxon>Abrus</taxon>
    </lineage>
</organism>
<dbReference type="GeneID" id="113869276"/>
<evidence type="ECO:0000313" key="2">
    <source>
        <dbReference type="RefSeq" id="XP_027361324.1"/>
    </source>
</evidence>
<dbReference type="OrthoDB" id="1418382at2759"/>
<evidence type="ECO:0000313" key="1">
    <source>
        <dbReference type="Proteomes" id="UP000694853"/>
    </source>
</evidence>
<keyword evidence="1" id="KW-1185">Reference proteome</keyword>
<dbReference type="Gene3D" id="4.10.60.10">
    <property type="entry name" value="Zinc finger, CCHC-type"/>
    <property type="match status" value="1"/>
</dbReference>
<reference evidence="1" key="1">
    <citation type="journal article" date="2019" name="Toxins">
        <title>Detection of Abrin-Like and Prepropulchellin-Like Toxin Genes and Transcripts Using Whole Genome Sequencing and Full-Length Transcript Sequencing of Abrus precatorius.</title>
        <authorList>
            <person name="Hovde B.T."/>
            <person name="Daligault H.E."/>
            <person name="Hanschen E.R."/>
            <person name="Kunde Y.A."/>
            <person name="Johnson M.B."/>
            <person name="Starkenburg S.R."/>
            <person name="Johnson S.L."/>
        </authorList>
    </citation>
    <scope>NUCLEOTIDE SEQUENCE [LARGE SCALE GENOMIC DNA]</scope>
</reference>
<protein>
    <submittedName>
        <fullName evidence="2">Uncharacterized protein LOC113869276</fullName>
    </submittedName>
</protein>
<name>A0A8B8M2A3_ABRPR</name>
<dbReference type="KEGG" id="aprc:113869276"/>
<sequence>METAFRSLVVGALTKGLNGTEQNEQVTDNEAELAEYRGISSFTRHNPPKFEGKFDLEEAQRWIADVEKIFHVIKCTEEHKVTYATYMQNGEAEDRYWPHYQHDDGEADLCAQFEHGLRPYIRAAISVFQLTNLPTLVSKCRIFEANTKGKTVDTIIGGPVRRPLKSFNCSGSHIKRNCPQLPLTCDICGKMGHSASVCWSALQKSRNMSVVQRPESRTSTGTKPNVEGKVFAMSGVEASKSDELIRGKCIIKD</sequence>
<dbReference type="RefSeq" id="XP_027361324.1">
    <property type="nucleotide sequence ID" value="XM_027505523.1"/>
</dbReference>